<name>M3AKK0_PSEFD</name>
<dbReference type="PANTHER" id="PTHR12357">
    <property type="entry name" value="YTH YT521-B HOMOLOGY DOMAIN-CONTAINING"/>
    <property type="match status" value="1"/>
</dbReference>
<dbReference type="VEuPathDB" id="FungiDB:MYCFIDRAFT_153180"/>
<reference evidence="2 3" key="1">
    <citation type="journal article" date="2012" name="PLoS Pathog.">
        <title>Diverse lifestyles and strategies of plant pathogenesis encoded in the genomes of eighteen Dothideomycetes fungi.</title>
        <authorList>
            <person name="Ohm R.A."/>
            <person name="Feau N."/>
            <person name="Henrissat B."/>
            <person name="Schoch C.L."/>
            <person name="Horwitz B.A."/>
            <person name="Barry K.W."/>
            <person name="Condon B.J."/>
            <person name="Copeland A.C."/>
            <person name="Dhillon B."/>
            <person name="Glaser F."/>
            <person name="Hesse C.N."/>
            <person name="Kosti I."/>
            <person name="LaButti K."/>
            <person name="Lindquist E.A."/>
            <person name="Lucas S."/>
            <person name="Salamov A.A."/>
            <person name="Bradshaw R.E."/>
            <person name="Ciuffetti L."/>
            <person name="Hamelin R.C."/>
            <person name="Kema G.H.J."/>
            <person name="Lawrence C."/>
            <person name="Scott J.A."/>
            <person name="Spatafora J.W."/>
            <person name="Turgeon B.G."/>
            <person name="de Wit P.J.G.M."/>
            <person name="Zhong S."/>
            <person name="Goodwin S.B."/>
            <person name="Grigoriev I.V."/>
        </authorList>
    </citation>
    <scope>NUCLEOTIDE SEQUENCE [LARGE SCALE GENOMIC DNA]</scope>
    <source>
        <strain evidence="2 3">CIRAD86</strain>
    </source>
</reference>
<feature type="domain" description="YTH" evidence="1">
    <location>
        <begin position="1"/>
        <end position="136"/>
    </location>
</feature>
<dbReference type="Pfam" id="PF04146">
    <property type="entry name" value="YTH"/>
    <property type="match status" value="1"/>
</dbReference>
<dbReference type="HOGENOM" id="CLU_121504_0_0_1"/>
<dbReference type="GeneID" id="19331679"/>
<protein>
    <recommendedName>
        <fullName evidence="1">YTH domain-containing protein</fullName>
    </recommendedName>
</protein>
<evidence type="ECO:0000313" key="2">
    <source>
        <dbReference type="EMBL" id="EME85111.1"/>
    </source>
</evidence>
<dbReference type="GO" id="GO:1990247">
    <property type="term" value="F:N6-methyladenosine-containing RNA reader activity"/>
    <property type="evidence" value="ECO:0007669"/>
    <property type="project" value="TreeGrafter"/>
</dbReference>
<dbReference type="Proteomes" id="UP000016932">
    <property type="component" value="Unassembled WGS sequence"/>
</dbReference>
<dbReference type="GO" id="GO:0005654">
    <property type="term" value="C:nucleoplasm"/>
    <property type="evidence" value="ECO:0007669"/>
    <property type="project" value="TreeGrafter"/>
</dbReference>
<dbReference type="KEGG" id="pfj:MYCFIDRAFT_153180"/>
<dbReference type="InterPro" id="IPR007275">
    <property type="entry name" value="YTH_domain"/>
</dbReference>
<dbReference type="PANTHER" id="PTHR12357:SF3">
    <property type="entry name" value="YTH DOMAIN-CONTAINING PROTEIN 1"/>
    <property type="match status" value="1"/>
</dbReference>
<dbReference type="CDD" id="cd21134">
    <property type="entry name" value="YTH"/>
    <property type="match status" value="1"/>
</dbReference>
<dbReference type="GO" id="GO:0000381">
    <property type="term" value="P:regulation of alternative mRNA splicing, via spliceosome"/>
    <property type="evidence" value="ECO:0007669"/>
    <property type="project" value="TreeGrafter"/>
</dbReference>
<dbReference type="STRING" id="383855.M3AKK0"/>
<dbReference type="PROSITE" id="PS50882">
    <property type="entry name" value="YTH"/>
    <property type="match status" value="1"/>
</dbReference>
<evidence type="ECO:0000259" key="1">
    <source>
        <dbReference type="PROSITE" id="PS50882"/>
    </source>
</evidence>
<dbReference type="OrthoDB" id="6103986at2759"/>
<dbReference type="eggNOG" id="KOG1902">
    <property type="taxonomic scope" value="Eukaryota"/>
</dbReference>
<dbReference type="AlphaFoldDB" id="M3AKK0"/>
<evidence type="ECO:0000313" key="3">
    <source>
        <dbReference type="Proteomes" id="UP000016932"/>
    </source>
</evidence>
<dbReference type="GO" id="GO:0003729">
    <property type="term" value="F:mRNA binding"/>
    <property type="evidence" value="ECO:0007669"/>
    <property type="project" value="TreeGrafter"/>
</dbReference>
<keyword evidence="3" id="KW-1185">Reference proteome</keyword>
<accession>M3AKK0</accession>
<sequence>MIKSWTHENVNAAQREGVWATQEKNEQLLTEAFKTSRHVILLFSVNKSMAFQGYALMTSLPDPDLPEPAWAAKLNWATSATFTVKWLGTTSIPFRTIGHLKNTLNINEDGEPLAVLVGKDGQEISADAGMGVVWVLDEAEANARDGRLR</sequence>
<proteinExistence type="predicted"/>
<gene>
    <name evidence="2" type="ORF">MYCFIDRAFT_153180</name>
</gene>
<dbReference type="Gene3D" id="3.10.590.10">
    <property type="entry name" value="ph1033 like domains"/>
    <property type="match status" value="1"/>
</dbReference>
<dbReference type="EMBL" id="KB446557">
    <property type="protein sequence ID" value="EME85111.1"/>
    <property type="molecule type" value="Genomic_DNA"/>
</dbReference>
<dbReference type="RefSeq" id="XP_007925593.1">
    <property type="nucleotide sequence ID" value="XM_007927402.1"/>
</dbReference>
<organism evidence="2 3">
    <name type="scientific">Pseudocercospora fijiensis (strain CIRAD86)</name>
    <name type="common">Black leaf streak disease fungus</name>
    <name type="synonym">Mycosphaerella fijiensis</name>
    <dbReference type="NCBI Taxonomy" id="383855"/>
    <lineage>
        <taxon>Eukaryota</taxon>
        <taxon>Fungi</taxon>
        <taxon>Dikarya</taxon>
        <taxon>Ascomycota</taxon>
        <taxon>Pezizomycotina</taxon>
        <taxon>Dothideomycetes</taxon>
        <taxon>Dothideomycetidae</taxon>
        <taxon>Mycosphaerellales</taxon>
        <taxon>Mycosphaerellaceae</taxon>
        <taxon>Pseudocercospora</taxon>
    </lineage>
</organism>
<dbReference type="GO" id="GO:0000398">
    <property type="term" value="P:mRNA splicing, via spliceosome"/>
    <property type="evidence" value="ECO:0007669"/>
    <property type="project" value="TreeGrafter"/>
</dbReference>
<dbReference type="InterPro" id="IPR045168">
    <property type="entry name" value="YTH_prot"/>
</dbReference>